<evidence type="ECO:0000313" key="10">
    <source>
        <dbReference type="Proteomes" id="UP000570517"/>
    </source>
</evidence>
<dbReference type="InterPro" id="IPR036136">
    <property type="entry name" value="Nit/Sulf_reduc_fer-like_dom_sf"/>
</dbReference>
<dbReference type="Proteomes" id="UP000570517">
    <property type="component" value="Unassembled WGS sequence"/>
</dbReference>
<dbReference type="EMBL" id="JABFYL010000039">
    <property type="protein sequence ID" value="NVN51898.1"/>
    <property type="molecule type" value="Genomic_DNA"/>
</dbReference>
<protein>
    <submittedName>
        <fullName evidence="9">Precorrin-3B synthase</fullName>
    </submittedName>
</protein>
<keyword evidence="3" id="KW-0479">Metal-binding</keyword>
<organism evidence="9 10">
    <name type="scientific">Mycolicibacterium hippocampi</name>
    <dbReference type="NCBI Taxonomy" id="659824"/>
    <lineage>
        <taxon>Bacteria</taxon>
        <taxon>Bacillati</taxon>
        <taxon>Actinomycetota</taxon>
        <taxon>Actinomycetes</taxon>
        <taxon>Mycobacteriales</taxon>
        <taxon>Mycobacteriaceae</taxon>
        <taxon>Mycolicibacterium</taxon>
    </lineage>
</organism>
<feature type="domain" description="Nitrite/Sulfite reductase ferredoxin-like" evidence="8">
    <location>
        <begin position="24"/>
        <end position="74"/>
    </location>
</feature>
<evidence type="ECO:0000256" key="3">
    <source>
        <dbReference type="ARBA" id="ARBA00022723"/>
    </source>
</evidence>
<evidence type="ECO:0000256" key="6">
    <source>
        <dbReference type="ARBA" id="ARBA00023014"/>
    </source>
</evidence>
<evidence type="ECO:0000256" key="5">
    <source>
        <dbReference type="ARBA" id="ARBA00023004"/>
    </source>
</evidence>
<dbReference type="GO" id="GO:0046872">
    <property type="term" value="F:metal ion binding"/>
    <property type="evidence" value="ECO:0007669"/>
    <property type="project" value="UniProtKB-KW"/>
</dbReference>
<dbReference type="InterPro" id="IPR005117">
    <property type="entry name" value="NiRdtase/SiRdtase_haem-b_fer"/>
</dbReference>
<proteinExistence type="predicted"/>
<evidence type="ECO:0000313" key="9">
    <source>
        <dbReference type="EMBL" id="NVN51898.1"/>
    </source>
</evidence>
<keyword evidence="6" id="KW-0411">Iron-sulfur</keyword>
<dbReference type="InterPro" id="IPR045854">
    <property type="entry name" value="NO2/SO3_Rdtase_4Fe4S_sf"/>
</dbReference>
<dbReference type="InterPro" id="IPR012798">
    <property type="entry name" value="Cbl_synth_CobG-like"/>
</dbReference>
<name>A0A850PMQ6_9MYCO</name>
<dbReference type="AlphaFoldDB" id="A0A850PMQ6"/>
<accession>A0A850PMQ6</accession>
<dbReference type="PANTHER" id="PTHR32439:SF9">
    <property type="entry name" value="BLR3264 PROTEIN"/>
    <property type="match status" value="1"/>
</dbReference>
<dbReference type="PANTHER" id="PTHR32439">
    <property type="entry name" value="FERREDOXIN--NITRITE REDUCTASE, CHLOROPLASTIC"/>
    <property type="match status" value="1"/>
</dbReference>
<dbReference type="SUPFAM" id="SSF55124">
    <property type="entry name" value="Nitrite/Sulfite reductase N-terminal domain-like"/>
    <property type="match status" value="2"/>
</dbReference>
<evidence type="ECO:0000256" key="1">
    <source>
        <dbReference type="ARBA" id="ARBA00022485"/>
    </source>
</evidence>
<dbReference type="InterPro" id="IPR051329">
    <property type="entry name" value="NIR_SIR_4Fe-4S"/>
</dbReference>
<dbReference type="Gene3D" id="3.90.480.20">
    <property type="match status" value="1"/>
</dbReference>
<dbReference type="SUPFAM" id="SSF56014">
    <property type="entry name" value="Nitrite and sulphite reductase 4Fe-4S domain-like"/>
    <property type="match status" value="1"/>
</dbReference>
<keyword evidence="10" id="KW-1185">Reference proteome</keyword>
<dbReference type="GO" id="GO:0051539">
    <property type="term" value="F:4 iron, 4 sulfur cluster binding"/>
    <property type="evidence" value="ECO:0007669"/>
    <property type="project" value="UniProtKB-KW"/>
</dbReference>
<feature type="region of interest" description="Disordered" evidence="7">
    <location>
        <begin position="368"/>
        <end position="387"/>
    </location>
</feature>
<keyword evidence="2" id="KW-0349">Heme</keyword>
<reference evidence="9 10" key="1">
    <citation type="submission" date="2020-05" db="EMBL/GenBank/DDBJ databases">
        <title>Draft genome sequence of Mycobacterium hippocampi DL, isolated from European seabass, Dicentrarchus labrax, reared in fish farms.</title>
        <authorList>
            <person name="Stathopoulou P."/>
            <person name="Asimakis E."/>
            <person name="Tzokas K."/>
            <person name="Batargias C."/>
            <person name="Tsiamis G."/>
        </authorList>
    </citation>
    <scope>NUCLEOTIDE SEQUENCE [LARGE SCALE GENOMIC DNA]</scope>
    <source>
        <strain evidence="9 10">DL</strain>
    </source>
</reference>
<dbReference type="GO" id="GO:0016491">
    <property type="term" value="F:oxidoreductase activity"/>
    <property type="evidence" value="ECO:0007669"/>
    <property type="project" value="UniProtKB-KW"/>
</dbReference>
<evidence type="ECO:0000256" key="4">
    <source>
        <dbReference type="ARBA" id="ARBA00023002"/>
    </source>
</evidence>
<evidence type="ECO:0000259" key="8">
    <source>
        <dbReference type="Pfam" id="PF03460"/>
    </source>
</evidence>
<keyword evidence="5" id="KW-0408">Iron</keyword>
<sequence>MKPVERAREVDACPGALQTHRAADGELARIRLPGGMITAAQLESVALAATDFGSSTLELTSRGNLQIRGVRDTDSVAGLLASAGLLPSPTHERVRNIVASPLSGRSGGVCDVRGIVVALDSALQHDHRIAQLPGRFLFGIDDGRGDISGLGADAGIHALDENSAALLLAGRDTGVRLDLADVVATLLAIANRFLDIRGKAWRTAELDDPLLLLGSLTPTATPGTTWPAHTRPPVGWIEQTDGPVTLGAAVPLGVLDAETARFLAAVDTTMSITPWRSILLFDLDPDIADVALRVLAPRGLIFDDNSPWLLLSACTGSPGCERSAADVRADAAAAAGDPVTGHRHFVGCERACGSPGHGEVLVATGDGYRPRIADPPSLRSPQYPPVG</sequence>
<keyword evidence="1" id="KW-0004">4Fe-4S</keyword>
<evidence type="ECO:0000256" key="2">
    <source>
        <dbReference type="ARBA" id="ARBA00022617"/>
    </source>
</evidence>
<dbReference type="Pfam" id="PF03460">
    <property type="entry name" value="NIR_SIR_ferr"/>
    <property type="match status" value="1"/>
</dbReference>
<keyword evidence="4" id="KW-0560">Oxidoreductase</keyword>
<evidence type="ECO:0000256" key="7">
    <source>
        <dbReference type="SAM" id="MobiDB-lite"/>
    </source>
</evidence>
<gene>
    <name evidence="9" type="ORF">HLY00_1888</name>
</gene>
<dbReference type="NCBIfam" id="TIGR02435">
    <property type="entry name" value="CobG"/>
    <property type="match status" value="1"/>
</dbReference>
<comment type="caution">
    <text evidence="9">The sequence shown here is derived from an EMBL/GenBank/DDBJ whole genome shotgun (WGS) entry which is preliminary data.</text>
</comment>